<name>A0A382GYT4_9ZZZZ</name>
<dbReference type="InterPro" id="IPR011460">
    <property type="entry name" value="Lcl_C"/>
</dbReference>
<evidence type="ECO:0000259" key="1">
    <source>
        <dbReference type="Pfam" id="PF07603"/>
    </source>
</evidence>
<dbReference type="Pfam" id="PF07603">
    <property type="entry name" value="Lcl_C"/>
    <property type="match status" value="1"/>
</dbReference>
<dbReference type="EMBL" id="UINC01057791">
    <property type="protein sequence ID" value="SVB79341.1"/>
    <property type="molecule type" value="Genomic_DNA"/>
</dbReference>
<feature type="non-terminal residue" evidence="2">
    <location>
        <position position="1"/>
    </location>
</feature>
<protein>
    <recommendedName>
        <fullName evidence="1">Lcl C-terminal domain-containing protein</fullName>
    </recommendedName>
</protein>
<organism evidence="2">
    <name type="scientific">marine metagenome</name>
    <dbReference type="NCBI Taxonomy" id="408172"/>
    <lineage>
        <taxon>unclassified sequences</taxon>
        <taxon>metagenomes</taxon>
        <taxon>ecological metagenomes</taxon>
    </lineage>
</organism>
<sequence length="146" mass="16985">VDLAECAYKDNSDGTVSDTDNDLQWSIRDSRQELGKWLNWDEAEAYVKACNEQSYLGHNDWRLPTKSEVRSLFKNKEIYQRIFLSMAQKKERKVSNYQAGGEFSYWTSETRYDSYAWKSYYPTGKEVCVDKSVSTTGTAARLTRDL</sequence>
<reference evidence="2" key="1">
    <citation type="submission" date="2018-05" db="EMBL/GenBank/DDBJ databases">
        <authorList>
            <person name="Lanie J.A."/>
            <person name="Ng W.-L."/>
            <person name="Kazmierczak K.M."/>
            <person name="Andrzejewski T.M."/>
            <person name="Davidsen T.M."/>
            <person name="Wayne K.J."/>
            <person name="Tettelin H."/>
            <person name="Glass J.I."/>
            <person name="Rusch D."/>
            <person name="Podicherti R."/>
            <person name="Tsui H.-C.T."/>
            <person name="Winkler M.E."/>
        </authorList>
    </citation>
    <scope>NUCLEOTIDE SEQUENCE</scope>
</reference>
<proteinExistence type="predicted"/>
<gene>
    <name evidence="2" type="ORF">METZ01_LOCUS232195</name>
</gene>
<evidence type="ECO:0000313" key="2">
    <source>
        <dbReference type="EMBL" id="SVB79341.1"/>
    </source>
</evidence>
<feature type="domain" description="Lcl C-terminal" evidence="1">
    <location>
        <begin position="14"/>
        <end position="132"/>
    </location>
</feature>
<dbReference type="AlphaFoldDB" id="A0A382GYT4"/>
<accession>A0A382GYT4</accession>